<dbReference type="InterPro" id="IPR023296">
    <property type="entry name" value="Glyco_hydro_beta-prop_sf"/>
</dbReference>
<comment type="similarity">
    <text evidence="1 5">Belongs to the glycosyl hydrolase 43 family.</text>
</comment>
<evidence type="ECO:0000256" key="5">
    <source>
        <dbReference type="RuleBase" id="RU361187"/>
    </source>
</evidence>
<dbReference type="InterPro" id="IPR006710">
    <property type="entry name" value="Glyco_hydro_43"/>
</dbReference>
<dbReference type="EMBL" id="JAFMYW010000004">
    <property type="protein sequence ID" value="MBO0949807.1"/>
    <property type="molecule type" value="Genomic_DNA"/>
</dbReference>
<dbReference type="InterPro" id="IPR016828">
    <property type="entry name" value="Alpha-L-arabinofuranosidase"/>
</dbReference>
<reference evidence="6 7" key="1">
    <citation type="submission" date="2021-03" db="EMBL/GenBank/DDBJ databases">
        <title>Fibrella sp. HMF5405 genome sequencing and assembly.</title>
        <authorList>
            <person name="Kang H."/>
            <person name="Kim H."/>
            <person name="Bae S."/>
            <person name="Joh K."/>
        </authorList>
    </citation>
    <scope>NUCLEOTIDE SEQUENCE [LARGE SCALE GENOMIC DNA]</scope>
    <source>
        <strain evidence="6 7">HMF5405</strain>
    </source>
</reference>
<organism evidence="6 7">
    <name type="scientific">Fibrella forsythiae</name>
    <dbReference type="NCBI Taxonomy" id="2817061"/>
    <lineage>
        <taxon>Bacteria</taxon>
        <taxon>Pseudomonadati</taxon>
        <taxon>Bacteroidota</taxon>
        <taxon>Cytophagia</taxon>
        <taxon>Cytophagales</taxon>
        <taxon>Spirosomataceae</taxon>
        <taxon>Fibrella</taxon>
    </lineage>
</organism>
<evidence type="ECO:0000313" key="6">
    <source>
        <dbReference type="EMBL" id="MBO0949807.1"/>
    </source>
</evidence>
<evidence type="ECO:0000313" key="7">
    <source>
        <dbReference type="Proteomes" id="UP000664628"/>
    </source>
</evidence>
<gene>
    <name evidence="6" type="ORF">J2I46_14520</name>
</gene>
<dbReference type="Gene3D" id="2.115.10.20">
    <property type="entry name" value="Glycosyl hydrolase domain, family 43"/>
    <property type="match status" value="1"/>
</dbReference>
<dbReference type="GO" id="GO:0016787">
    <property type="term" value="F:hydrolase activity"/>
    <property type="evidence" value="ECO:0007669"/>
    <property type="project" value="UniProtKB-KW"/>
</dbReference>
<keyword evidence="3 5" id="KW-0378">Hydrolase</keyword>
<keyword evidence="4 5" id="KW-0326">Glycosidase</keyword>
<accession>A0ABS3JIG9</accession>
<dbReference type="Pfam" id="PF04616">
    <property type="entry name" value="Glyco_hydro_43"/>
    <property type="match status" value="1"/>
</dbReference>
<keyword evidence="7" id="KW-1185">Reference proteome</keyword>
<protein>
    <submittedName>
        <fullName evidence="6">Glycoside hydrolase family 43 protein</fullName>
    </submittedName>
</protein>
<proteinExistence type="inferred from homology"/>
<evidence type="ECO:0000256" key="4">
    <source>
        <dbReference type="ARBA" id="ARBA00023295"/>
    </source>
</evidence>
<dbReference type="SUPFAM" id="SSF75005">
    <property type="entry name" value="Arabinanase/levansucrase/invertase"/>
    <property type="match status" value="1"/>
</dbReference>
<dbReference type="CDD" id="cd18820">
    <property type="entry name" value="GH43_LbAraf43-like"/>
    <property type="match status" value="1"/>
</dbReference>
<dbReference type="PANTHER" id="PTHR43817:SF1">
    <property type="entry name" value="HYDROLASE, FAMILY 43, PUTATIVE (AFU_ORTHOLOGUE AFUA_3G01660)-RELATED"/>
    <property type="match status" value="1"/>
</dbReference>
<evidence type="ECO:0000256" key="1">
    <source>
        <dbReference type="ARBA" id="ARBA00009865"/>
    </source>
</evidence>
<dbReference type="RefSeq" id="WP_207329769.1">
    <property type="nucleotide sequence ID" value="NZ_JAFMYW010000004.1"/>
</dbReference>
<dbReference type="PANTHER" id="PTHR43817">
    <property type="entry name" value="GLYCOSYL HYDROLASE"/>
    <property type="match status" value="1"/>
</dbReference>
<evidence type="ECO:0000256" key="2">
    <source>
        <dbReference type="ARBA" id="ARBA00022729"/>
    </source>
</evidence>
<evidence type="ECO:0000256" key="3">
    <source>
        <dbReference type="ARBA" id="ARBA00022801"/>
    </source>
</evidence>
<dbReference type="Proteomes" id="UP000664628">
    <property type="component" value="Unassembled WGS sequence"/>
</dbReference>
<sequence>MMPTKPTFTNPLLPYGPDPWAACHDGFYYYTHSTRTNLTIWKTRDIAELAHAEQKVVWTVPDDGPFSKNMWAPELHYLDDGTGKTCWYAYLSAGEDRDAGDQRIWVLENRNCDPLQGEWQVKCELTTPDSKWGIDGTVIDLDGQLLLAWSGWEGDENRQQNIYLCRMSNPWTCVGNRLLLSEPTLPWERHNHDPDPNSGRNHVLVNEAPAFMRHKDQLFIIYSASGCWTDEYTMGLLTARIDSDLMRAASWTKAQEPFFKTSMRNGVFGPGHGCVFHTEAGQTWLLYHANPGPNKGCEDERTPRLQRIHWHHNGSPDFGVPAAEGMEIARPA</sequence>
<dbReference type="PIRSF" id="PIRSF025414">
    <property type="entry name" value="Alpha-L-arabinofuranosidase"/>
    <property type="match status" value="1"/>
</dbReference>
<comment type="caution">
    <text evidence="6">The sequence shown here is derived from an EMBL/GenBank/DDBJ whole genome shotgun (WGS) entry which is preliminary data.</text>
</comment>
<keyword evidence="2" id="KW-0732">Signal</keyword>
<name>A0ABS3JIG9_9BACT</name>